<dbReference type="Gene3D" id="1.10.443.10">
    <property type="entry name" value="Intergrase catalytic core"/>
    <property type="match status" value="1"/>
</dbReference>
<dbReference type="GO" id="GO:0015074">
    <property type="term" value="P:DNA integration"/>
    <property type="evidence" value="ECO:0007669"/>
    <property type="project" value="UniProtKB-KW"/>
</dbReference>
<dbReference type="InterPro" id="IPR011010">
    <property type="entry name" value="DNA_brk_join_enz"/>
</dbReference>
<dbReference type="SUPFAM" id="SSF56349">
    <property type="entry name" value="DNA breaking-rejoining enzymes"/>
    <property type="match status" value="1"/>
</dbReference>
<dbReference type="InterPro" id="IPR013762">
    <property type="entry name" value="Integrase-like_cat_sf"/>
</dbReference>
<dbReference type="Pfam" id="PF00589">
    <property type="entry name" value="Phage_integrase"/>
    <property type="match status" value="1"/>
</dbReference>
<evidence type="ECO:0000256" key="2">
    <source>
        <dbReference type="ARBA" id="ARBA00022908"/>
    </source>
</evidence>
<dbReference type="Pfam" id="PF13102">
    <property type="entry name" value="Phage_int_SAM_5"/>
    <property type="match status" value="1"/>
</dbReference>
<evidence type="ECO:0000259" key="7">
    <source>
        <dbReference type="PROSITE" id="PS51900"/>
    </source>
</evidence>
<dbReference type="PROSITE" id="PS51900">
    <property type="entry name" value="CB"/>
    <property type="match status" value="1"/>
</dbReference>
<protein>
    <submittedName>
        <fullName evidence="8">Tyrosine-type recombinase/integrase</fullName>
    </submittedName>
</protein>
<evidence type="ECO:0000313" key="8">
    <source>
        <dbReference type="EMBL" id="MRS61232.1"/>
    </source>
</evidence>
<comment type="caution">
    <text evidence="8">The sequence shown here is derived from an EMBL/GenBank/DDBJ whole genome shotgun (WGS) entry which is preliminary data.</text>
</comment>
<dbReference type="EMBL" id="WJXZ01000004">
    <property type="protein sequence ID" value="MRS61232.1"/>
    <property type="molecule type" value="Genomic_DNA"/>
</dbReference>
<reference evidence="8 9" key="1">
    <citation type="journal article" date="2018" name="Antonie Van Leeuwenhoek">
        <title>Larkinella terrae sp. nov., isolated from soil on Jeju Island, South Korea.</title>
        <authorList>
            <person name="Ten L.N."/>
            <person name="Jeon J."/>
            <person name="Park S.J."/>
            <person name="Park S."/>
            <person name="Lee S.Y."/>
            <person name="Kim M.K."/>
            <person name="Jung H.Y."/>
        </authorList>
    </citation>
    <scope>NUCLEOTIDE SEQUENCE [LARGE SCALE GENOMIC DNA]</scope>
    <source>
        <strain evidence="8 9">KCTC 52001</strain>
    </source>
</reference>
<sequence length="433" mass="50637">MEISRYLRQDRADENGECSIDFRVCWKQQKIRFSSGYKVHPDDWIETVEVVVDPATGRRRKRKKFQTLDRAVNRKLDVYSYGLEEYFDKLDYYPTISEVRAELTRIRQAELGIEPKQPEKKKPEETAAIGPTFFEFWDQYMADHAGLKAKHYVRHFKSTKDHLLHFAPHADFKDITLPFANRFLQYMMKQGVQDETAYKQLKHLRVVMRYARKCGIAIPNDFEDFPSYRSIIQREALKWDEVVALQNVDLPNNLVRQRDIFLFQCYTGLRWSDLKHVRPGNMIEIRSDGNEMEPALRLIQEKGRRENLVPLTDQAVGILKKYGGTLPIISGQKYNVLIKEVARKAGLNRRVVLTEYYAGQRVDVEKALHEIISSHMGRHTFAMIMLDRKVDITDLSDLMGHGSISTTMIYRTIRGEDKIKVMQKAWGKQSAKI</sequence>
<dbReference type="InterPro" id="IPR025269">
    <property type="entry name" value="SAM-like_dom"/>
</dbReference>
<dbReference type="InterPro" id="IPR010998">
    <property type="entry name" value="Integrase_recombinase_N"/>
</dbReference>
<dbReference type="PANTHER" id="PTHR30349:SF64">
    <property type="entry name" value="PROPHAGE INTEGRASE INTD-RELATED"/>
    <property type="match status" value="1"/>
</dbReference>
<dbReference type="Proteomes" id="UP000441754">
    <property type="component" value="Unassembled WGS sequence"/>
</dbReference>
<dbReference type="InterPro" id="IPR002104">
    <property type="entry name" value="Integrase_catalytic"/>
</dbReference>
<dbReference type="RefSeq" id="WP_154174634.1">
    <property type="nucleotide sequence ID" value="NZ_WJXZ01000004.1"/>
</dbReference>
<dbReference type="GO" id="GO:0006310">
    <property type="term" value="P:DNA recombination"/>
    <property type="evidence" value="ECO:0007669"/>
    <property type="project" value="UniProtKB-KW"/>
</dbReference>
<dbReference type="InterPro" id="IPR044068">
    <property type="entry name" value="CB"/>
</dbReference>
<evidence type="ECO:0000256" key="4">
    <source>
        <dbReference type="ARBA" id="ARBA00023172"/>
    </source>
</evidence>
<gene>
    <name evidence="8" type="ORF">GJJ30_08005</name>
</gene>
<keyword evidence="9" id="KW-1185">Reference proteome</keyword>
<evidence type="ECO:0000259" key="6">
    <source>
        <dbReference type="PROSITE" id="PS51898"/>
    </source>
</evidence>
<dbReference type="PROSITE" id="PS51898">
    <property type="entry name" value="TYR_RECOMBINASE"/>
    <property type="match status" value="1"/>
</dbReference>
<keyword evidence="4" id="KW-0233">DNA recombination</keyword>
<proteinExistence type="inferred from homology"/>
<dbReference type="Pfam" id="PF17293">
    <property type="entry name" value="Arm-DNA-bind_5"/>
    <property type="match status" value="1"/>
</dbReference>
<evidence type="ECO:0000256" key="1">
    <source>
        <dbReference type="ARBA" id="ARBA00008857"/>
    </source>
</evidence>
<dbReference type="OrthoDB" id="1098628at2"/>
<evidence type="ECO:0000256" key="5">
    <source>
        <dbReference type="PROSITE-ProRule" id="PRU01248"/>
    </source>
</evidence>
<dbReference type="InterPro" id="IPR050090">
    <property type="entry name" value="Tyrosine_recombinase_XerCD"/>
</dbReference>
<organism evidence="8 9">
    <name type="scientific">Larkinella terrae</name>
    <dbReference type="NCBI Taxonomy" id="2025311"/>
    <lineage>
        <taxon>Bacteria</taxon>
        <taxon>Pseudomonadati</taxon>
        <taxon>Bacteroidota</taxon>
        <taxon>Cytophagia</taxon>
        <taxon>Cytophagales</taxon>
        <taxon>Spirosomataceae</taxon>
        <taxon>Larkinella</taxon>
    </lineage>
</organism>
<dbReference type="Gene3D" id="1.10.150.130">
    <property type="match status" value="1"/>
</dbReference>
<dbReference type="PANTHER" id="PTHR30349">
    <property type="entry name" value="PHAGE INTEGRASE-RELATED"/>
    <property type="match status" value="1"/>
</dbReference>
<dbReference type="GO" id="GO:0003677">
    <property type="term" value="F:DNA binding"/>
    <property type="evidence" value="ECO:0007669"/>
    <property type="project" value="UniProtKB-UniRule"/>
</dbReference>
<feature type="domain" description="Tyr recombinase" evidence="6">
    <location>
        <begin position="232"/>
        <end position="423"/>
    </location>
</feature>
<keyword evidence="2" id="KW-0229">DNA integration</keyword>
<dbReference type="CDD" id="cd01185">
    <property type="entry name" value="INTN1_C_like"/>
    <property type="match status" value="1"/>
</dbReference>
<dbReference type="InterPro" id="IPR035386">
    <property type="entry name" value="Arm-DNA-bind_5"/>
</dbReference>
<keyword evidence="3 5" id="KW-0238">DNA-binding</keyword>
<comment type="similarity">
    <text evidence="1">Belongs to the 'phage' integrase family.</text>
</comment>
<evidence type="ECO:0000256" key="3">
    <source>
        <dbReference type="ARBA" id="ARBA00023125"/>
    </source>
</evidence>
<feature type="domain" description="Core-binding (CB)" evidence="7">
    <location>
        <begin position="131"/>
        <end position="212"/>
    </location>
</feature>
<dbReference type="AlphaFoldDB" id="A0A7K0EHN9"/>
<name>A0A7K0EHN9_9BACT</name>
<evidence type="ECO:0000313" key="9">
    <source>
        <dbReference type="Proteomes" id="UP000441754"/>
    </source>
</evidence>
<accession>A0A7K0EHN9</accession>